<protein>
    <submittedName>
        <fullName evidence="1">GLPGLI family protein</fullName>
    </submittedName>
</protein>
<dbReference type="Pfam" id="PF09697">
    <property type="entry name" value="Porph_ging"/>
    <property type="match status" value="1"/>
</dbReference>
<accession>A0ABW5Z7P2</accession>
<dbReference type="InterPro" id="IPR005901">
    <property type="entry name" value="GLPGLI"/>
</dbReference>
<gene>
    <name evidence="1" type="ORF">ACFSX9_07250</name>
</gene>
<sequence>MKLLLLIPLFTISSFSQTLGKKMIYQVNYELVSAVYGNKIITDYILLSSESESIYLTQESFSKINNKENFNIIADTINNKGEITNIVKVDTKNHLFYTYKDFEKDSLTFTNFANEKSYKVSEKNISFDWVITDEEKIISSYKCKKAVTHFRGRDYIAWFSEEIPIFNGPFKFNDLPGLIVEIYDSELKYSWIAKSIQLNKDLLKIEEPNLKYKLIDIKTSVIFSDKELINLVSLNQSRLPQNVTSEGLKIKRGTIELKYEWEE</sequence>
<dbReference type="RefSeq" id="WP_379806141.1">
    <property type="nucleotide sequence ID" value="NZ_JBHUOL010000012.1"/>
</dbReference>
<dbReference type="NCBIfam" id="TIGR01200">
    <property type="entry name" value="GLPGLI"/>
    <property type="match status" value="1"/>
</dbReference>
<dbReference type="Proteomes" id="UP001597549">
    <property type="component" value="Unassembled WGS sequence"/>
</dbReference>
<dbReference type="EMBL" id="JBHUOL010000012">
    <property type="protein sequence ID" value="MFD2908530.1"/>
    <property type="molecule type" value="Genomic_DNA"/>
</dbReference>
<proteinExistence type="predicted"/>
<evidence type="ECO:0000313" key="1">
    <source>
        <dbReference type="EMBL" id="MFD2908530.1"/>
    </source>
</evidence>
<reference evidence="2" key="1">
    <citation type="journal article" date="2019" name="Int. J. Syst. Evol. Microbiol.">
        <title>The Global Catalogue of Microorganisms (GCM) 10K type strain sequencing project: providing services to taxonomists for standard genome sequencing and annotation.</title>
        <authorList>
            <consortium name="The Broad Institute Genomics Platform"/>
            <consortium name="The Broad Institute Genome Sequencing Center for Infectious Disease"/>
            <person name="Wu L."/>
            <person name="Ma J."/>
        </authorList>
    </citation>
    <scope>NUCLEOTIDE SEQUENCE [LARGE SCALE GENOMIC DNA]</scope>
    <source>
        <strain evidence="2">KCTC 52644</strain>
    </source>
</reference>
<name>A0ABW5Z7P2_9FLAO</name>
<evidence type="ECO:0000313" key="2">
    <source>
        <dbReference type="Proteomes" id="UP001597549"/>
    </source>
</evidence>
<comment type="caution">
    <text evidence="1">The sequence shown here is derived from an EMBL/GenBank/DDBJ whole genome shotgun (WGS) entry which is preliminary data.</text>
</comment>
<organism evidence="1 2">
    <name type="scientific">Flavobacterium ardleyense</name>
    <dbReference type="NCBI Taxonomy" id="2038737"/>
    <lineage>
        <taxon>Bacteria</taxon>
        <taxon>Pseudomonadati</taxon>
        <taxon>Bacteroidota</taxon>
        <taxon>Flavobacteriia</taxon>
        <taxon>Flavobacteriales</taxon>
        <taxon>Flavobacteriaceae</taxon>
        <taxon>Flavobacterium</taxon>
    </lineage>
</organism>
<keyword evidence="2" id="KW-1185">Reference proteome</keyword>